<evidence type="ECO:0000313" key="2">
    <source>
        <dbReference type="Proteomes" id="UP000829398"/>
    </source>
</evidence>
<dbReference type="Proteomes" id="UP000829398">
    <property type="component" value="Chromosome 2"/>
</dbReference>
<name>A0ACB8N779_CITSI</name>
<dbReference type="EMBL" id="CM039171">
    <property type="protein sequence ID" value="KAH9793692.1"/>
    <property type="molecule type" value="Genomic_DNA"/>
</dbReference>
<accession>A0ACB8N779</accession>
<gene>
    <name evidence="1" type="ORF">KPL71_004625</name>
</gene>
<evidence type="ECO:0000313" key="1">
    <source>
        <dbReference type="EMBL" id="KAH9793692.1"/>
    </source>
</evidence>
<sequence length="938" mass="105961">MASSSTTNQNHSIVHQTHSHQISFTFATTVKLDRSNFLLWRKQVLTSIRGNRLEGFISENQNIPEQYLSQARTDGSVERTENPAYVNWRAQDQTLLSWLFSTISEGILSSVLNYDTAFDVWKSIEKQFGVQSEAKVMQLRYELDTLRKESMSIEEYCSKMKILANKLACAGDNITEKDLLIRTLNGLGSGYLDLASIITANKMSYDDAYALLLTHEARLEQNQNSQNSQAIISAGESNESIPVCQICHKQGHTADACWYRYGDNYSPFPKQFGRGKMMGPKAAYMTNFEPFSYHQSAIEDPYELSGWYLDSGATHHITNNMANMHVREEFKGLDQLTIGNGQGYSPSHKGYKCLHPSGQTYIARHVVFYENLFPYSSDSAFTSKSSNSCSNLPFTPQQVYHLSTLLISPISDDNNYYNHDSARPTSSTSHHSGNSAYNIDPHSLSQTVQPHTEPEPCTSPHDQISPHNQISLNTIPSISSLEHTQYITTPVNSHSMITRSKAGIFKPKLYNVTLVHKEPESVKEAMENPKWFAAMKDEYNALMDNKTWSLVPRSAGQKIVGNKWVFRVKQNLDGSLAKYKARLVAKGFQQIEGVNYFETFSPVVKSATVRVVISLAVMKQWEIRQVDVNNAFLNGELTEEVFMDQPAGFVNNQKPEFVCKLHKSLYGLKQAPRAWYEKLKSCLLQWDFVNSRADSSLFIKKTSNFMIMVLIYVDDILITGPDSAALETFITELSRVFALKDLGNLSYFLGIEVLYDAGCIYLSQRKYIRDLLSKVQLLECKGIDTPMSTGIKLQKETSGHLGQYITDPTHYRSIVGGMQYLILTRPEIAFAVNKLSQYVSTSTLQHLVACKRVLRYLKSTQDYGLKFAQHGEMKITGFTDADWAGDLDDRKSVGAYCIYLGNNLISCSSFLLIIHLFTLNTNLQSKSNHSTFQMIHHP</sequence>
<organism evidence="1 2">
    <name type="scientific">Citrus sinensis</name>
    <name type="common">Sweet orange</name>
    <name type="synonym">Citrus aurantium var. sinensis</name>
    <dbReference type="NCBI Taxonomy" id="2711"/>
    <lineage>
        <taxon>Eukaryota</taxon>
        <taxon>Viridiplantae</taxon>
        <taxon>Streptophyta</taxon>
        <taxon>Embryophyta</taxon>
        <taxon>Tracheophyta</taxon>
        <taxon>Spermatophyta</taxon>
        <taxon>Magnoliopsida</taxon>
        <taxon>eudicotyledons</taxon>
        <taxon>Gunneridae</taxon>
        <taxon>Pentapetalae</taxon>
        <taxon>rosids</taxon>
        <taxon>malvids</taxon>
        <taxon>Sapindales</taxon>
        <taxon>Rutaceae</taxon>
        <taxon>Aurantioideae</taxon>
        <taxon>Citrus</taxon>
    </lineage>
</organism>
<protein>
    <submittedName>
        <fullName evidence="1">Retrovirus-related pol polyprotein from transposon RE1</fullName>
    </submittedName>
</protein>
<keyword evidence="2" id="KW-1185">Reference proteome</keyword>
<reference evidence="2" key="1">
    <citation type="journal article" date="2023" name="Hortic. Res.">
        <title>A chromosome-level phased genome enabling allele-level studies in sweet orange: a case study on citrus Huanglongbing tolerance.</title>
        <authorList>
            <person name="Wu B."/>
            <person name="Yu Q."/>
            <person name="Deng Z."/>
            <person name="Duan Y."/>
            <person name="Luo F."/>
            <person name="Gmitter F. Jr."/>
        </authorList>
    </citation>
    <scope>NUCLEOTIDE SEQUENCE [LARGE SCALE GENOMIC DNA]</scope>
    <source>
        <strain evidence="2">cv. Valencia</strain>
    </source>
</reference>
<proteinExistence type="predicted"/>
<comment type="caution">
    <text evidence="1">The sequence shown here is derived from an EMBL/GenBank/DDBJ whole genome shotgun (WGS) entry which is preliminary data.</text>
</comment>